<dbReference type="Pfam" id="PF13406">
    <property type="entry name" value="SLT_2"/>
    <property type="match status" value="1"/>
</dbReference>
<dbReference type="RefSeq" id="WP_161142732.1">
    <property type="nucleotide sequence ID" value="NZ_SPKJ01000166.1"/>
</dbReference>
<dbReference type="InterPro" id="IPR023346">
    <property type="entry name" value="Lysozyme-like_dom_sf"/>
</dbReference>
<dbReference type="InterPro" id="IPR036366">
    <property type="entry name" value="PGBDSf"/>
</dbReference>
<reference evidence="4" key="1">
    <citation type="submission" date="2019-03" db="EMBL/GenBank/DDBJ databases">
        <title>Afifella sp. nov., isolated from activated sludge.</title>
        <authorList>
            <person name="Li Q."/>
            <person name="Liu Y."/>
        </authorList>
    </citation>
    <scope>NUCLEOTIDE SEQUENCE</scope>
    <source>
        <strain evidence="4">L72</strain>
    </source>
</reference>
<dbReference type="GO" id="GO:0009253">
    <property type="term" value="P:peptidoglycan catabolic process"/>
    <property type="evidence" value="ECO:0007669"/>
    <property type="project" value="TreeGrafter"/>
</dbReference>
<dbReference type="Proteomes" id="UP000773614">
    <property type="component" value="Unassembled WGS sequence"/>
</dbReference>
<dbReference type="InterPro" id="IPR036365">
    <property type="entry name" value="PGBD-like_sf"/>
</dbReference>
<feature type="signal peptide" evidence="1">
    <location>
        <begin position="1"/>
        <end position="24"/>
    </location>
</feature>
<dbReference type="OrthoDB" id="9808544at2"/>
<name>A0A964TAR7_9HYPH</name>
<dbReference type="Gene3D" id="1.10.8.350">
    <property type="entry name" value="Bacterial muramidase"/>
    <property type="match status" value="1"/>
</dbReference>
<dbReference type="InterPro" id="IPR043426">
    <property type="entry name" value="MltB-like"/>
</dbReference>
<feature type="chain" id="PRO_5037469105" evidence="1">
    <location>
        <begin position="25"/>
        <end position="397"/>
    </location>
</feature>
<dbReference type="AlphaFoldDB" id="A0A964TAR7"/>
<dbReference type="InterPro" id="IPR031304">
    <property type="entry name" value="SLT_2"/>
</dbReference>
<evidence type="ECO:0000256" key="1">
    <source>
        <dbReference type="SAM" id="SignalP"/>
    </source>
</evidence>
<dbReference type="Pfam" id="PF01471">
    <property type="entry name" value="PG_binding_1"/>
    <property type="match status" value="1"/>
</dbReference>
<feature type="domain" description="Transglycosylase SLT" evidence="3">
    <location>
        <begin position="32"/>
        <end position="320"/>
    </location>
</feature>
<dbReference type="EMBL" id="SPKJ01000166">
    <property type="protein sequence ID" value="MYZ50412.1"/>
    <property type="molecule type" value="Genomic_DNA"/>
</dbReference>
<evidence type="ECO:0000259" key="2">
    <source>
        <dbReference type="Pfam" id="PF01471"/>
    </source>
</evidence>
<keyword evidence="1" id="KW-0732">Signal</keyword>
<comment type="caution">
    <text evidence="4">The sequence shown here is derived from an EMBL/GenBank/DDBJ whole genome shotgun (WGS) entry which is preliminary data.</text>
</comment>
<accession>A0A964TAR7</accession>
<dbReference type="PANTHER" id="PTHR30163">
    <property type="entry name" value="MEMBRANE-BOUND LYTIC MUREIN TRANSGLYCOSYLASE B"/>
    <property type="match status" value="1"/>
</dbReference>
<dbReference type="Gene3D" id="1.10.530.10">
    <property type="match status" value="1"/>
</dbReference>
<dbReference type="InterPro" id="IPR011970">
    <property type="entry name" value="MltB_2"/>
</dbReference>
<keyword evidence="5" id="KW-1185">Reference proteome</keyword>
<evidence type="ECO:0000313" key="5">
    <source>
        <dbReference type="Proteomes" id="UP000773614"/>
    </source>
</evidence>
<dbReference type="FunFam" id="1.10.8.350:FF:000001">
    <property type="entry name" value="Lytic murein transglycosylase B"/>
    <property type="match status" value="1"/>
</dbReference>
<gene>
    <name evidence="4" type="ORF">E4O86_22175</name>
</gene>
<dbReference type="NCBIfam" id="TIGR02283">
    <property type="entry name" value="MltB_2"/>
    <property type="match status" value="1"/>
</dbReference>
<dbReference type="PANTHER" id="PTHR30163:SF8">
    <property type="entry name" value="LYTIC MUREIN TRANSGLYCOSYLASE"/>
    <property type="match status" value="1"/>
</dbReference>
<dbReference type="SUPFAM" id="SSF53955">
    <property type="entry name" value="Lysozyme-like"/>
    <property type="match status" value="1"/>
</dbReference>
<organism evidence="4 5">
    <name type="scientific">Propylenella binzhouense</name>
    <dbReference type="NCBI Taxonomy" id="2555902"/>
    <lineage>
        <taxon>Bacteria</taxon>
        <taxon>Pseudomonadati</taxon>
        <taxon>Pseudomonadota</taxon>
        <taxon>Alphaproteobacteria</taxon>
        <taxon>Hyphomicrobiales</taxon>
        <taxon>Propylenellaceae</taxon>
        <taxon>Propylenella</taxon>
    </lineage>
</organism>
<dbReference type="SUPFAM" id="SSF47090">
    <property type="entry name" value="PGBD-like"/>
    <property type="match status" value="1"/>
</dbReference>
<protein>
    <submittedName>
        <fullName evidence="4">Lytic murein transglycosylase</fullName>
    </submittedName>
</protein>
<sequence length="397" mass="42645">MNRARPIRTAVLLLAMGAASPGLAQTCGTGDFDGWLRGIRQEAAAAGVSERGLAGLDGVRFDPSIVKRDRGQGVFAQSFLEFAGRMVAKYRLDQGAKLMRQHAATFGRIEQQYGVPAPVITAFWGLETDFGANQGEFPTLTALATLAYDCRRPDLFRTQLVDALRIIDRGDLSPAEMTGAWAGEIGQMQFSPSDYLRYAVDADGDGRRDLRHDTADALASAANLLANAGWRRGEPWLEEVRVPQQLPWDQAGLTIRHPRSQWAAWGVAGRDGPLPADALPAALVLPMGRNGPAFLAYPNFDAFLDWNQSLVYATTAAYFATRLAGAPPVSKGRGAEAMSSAEVKALQRLLANLGYDVGKADGVIGSGTRAAVRDVQIKLGLPADAWPTAELLRRLGG</sequence>
<dbReference type="GO" id="GO:0008933">
    <property type="term" value="F:peptidoglycan lytic transglycosylase activity"/>
    <property type="evidence" value="ECO:0007669"/>
    <property type="project" value="TreeGrafter"/>
</dbReference>
<feature type="domain" description="Peptidoglycan binding-like" evidence="2">
    <location>
        <begin position="340"/>
        <end position="395"/>
    </location>
</feature>
<proteinExistence type="predicted"/>
<evidence type="ECO:0000259" key="3">
    <source>
        <dbReference type="Pfam" id="PF13406"/>
    </source>
</evidence>
<dbReference type="InterPro" id="IPR002477">
    <property type="entry name" value="Peptidoglycan-bd-like"/>
</dbReference>
<dbReference type="Gene3D" id="1.10.101.10">
    <property type="entry name" value="PGBD-like superfamily/PGBD"/>
    <property type="match status" value="1"/>
</dbReference>
<evidence type="ECO:0000313" key="4">
    <source>
        <dbReference type="EMBL" id="MYZ50412.1"/>
    </source>
</evidence>